<dbReference type="AlphaFoldDB" id="A0A926FE39"/>
<keyword evidence="4" id="KW-1185">Reference proteome</keyword>
<dbReference type="Gene3D" id="1.10.287.540">
    <property type="entry name" value="Helix hairpin bin"/>
    <property type="match status" value="1"/>
</dbReference>
<keyword evidence="1 2" id="KW-0963">Cytoplasm</keyword>
<evidence type="ECO:0000256" key="2">
    <source>
        <dbReference type="HAMAP-Rule" id="MF_01103"/>
    </source>
</evidence>
<protein>
    <recommendedName>
        <fullName evidence="2">UPF0291 protein H8706_07910</fullName>
    </recommendedName>
</protein>
<dbReference type="Pfam" id="PF05979">
    <property type="entry name" value="DUF896"/>
    <property type="match status" value="1"/>
</dbReference>
<name>A0A926FE39_9FIRM</name>
<proteinExistence type="inferred from homology"/>
<dbReference type="PANTHER" id="PTHR37300">
    <property type="entry name" value="UPF0291 PROTEIN CBO2609/CLC_2481"/>
    <property type="match status" value="1"/>
</dbReference>
<organism evidence="3 4">
    <name type="scientific">Qingrenia yutianensis</name>
    <dbReference type="NCBI Taxonomy" id="2763676"/>
    <lineage>
        <taxon>Bacteria</taxon>
        <taxon>Bacillati</taxon>
        <taxon>Bacillota</taxon>
        <taxon>Clostridia</taxon>
        <taxon>Eubacteriales</taxon>
        <taxon>Oscillospiraceae</taxon>
        <taxon>Qingrenia</taxon>
    </lineage>
</organism>
<dbReference type="SUPFAM" id="SSF158221">
    <property type="entry name" value="YnzC-like"/>
    <property type="match status" value="1"/>
</dbReference>
<dbReference type="GO" id="GO:0005737">
    <property type="term" value="C:cytoplasm"/>
    <property type="evidence" value="ECO:0007669"/>
    <property type="project" value="UniProtKB-SubCell"/>
</dbReference>
<comment type="caution">
    <text evidence="3">The sequence shown here is derived from an EMBL/GenBank/DDBJ whole genome shotgun (WGS) entry which is preliminary data.</text>
</comment>
<dbReference type="HAMAP" id="MF_01103">
    <property type="entry name" value="UPF0291"/>
    <property type="match status" value="1"/>
</dbReference>
<comment type="similarity">
    <text evidence="2">Belongs to the UPF0291 family.</text>
</comment>
<dbReference type="PANTHER" id="PTHR37300:SF1">
    <property type="entry name" value="UPF0291 PROTEIN YNZC"/>
    <property type="match status" value="1"/>
</dbReference>
<gene>
    <name evidence="3" type="ORF">H8706_07910</name>
</gene>
<comment type="subcellular location">
    <subcellularLocation>
        <location evidence="2">Cytoplasm</location>
    </subcellularLocation>
</comment>
<sequence>MNMVERINYLAKKEKESGLTDAEKAEQAKLRREYIDKIKKNLRSELSNVYTVDDCGVEHKLKKKD</sequence>
<accession>A0A926FE39</accession>
<evidence type="ECO:0000313" key="3">
    <source>
        <dbReference type="EMBL" id="MBC8596794.1"/>
    </source>
</evidence>
<reference evidence="3" key="1">
    <citation type="submission" date="2020-08" db="EMBL/GenBank/DDBJ databases">
        <title>Genome public.</title>
        <authorList>
            <person name="Liu C."/>
            <person name="Sun Q."/>
        </authorList>
    </citation>
    <scope>NUCLEOTIDE SEQUENCE</scope>
    <source>
        <strain evidence="3">NSJ-50</strain>
    </source>
</reference>
<dbReference type="Proteomes" id="UP000647416">
    <property type="component" value="Unassembled WGS sequence"/>
</dbReference>
<dbReference type="InterPro" id="IPR009242">
    <property type="entry name" value="DUF896"/>
</dbReference>
<dbReference type="EMBL" id="JACRTE010000008">
    <property type="protein sequence ID" value="MBC8596794.1"/>
    <property type="molecule type" value="Genomic_DNA"/>
</dbReference>
<dbReference type="RefSeq" id="WP_178347643.1">
    <property type="nucleotide sequence ID" value="NZ_JACRTE010000008.1"/>
</dbReference>
<evidence type="ECO:0000313" key="4">
    <source>
        <dbReference type="Proteomes" id="UP000647416"/>
    </source>
</evidence>
<evidence type="ECO:0000256" key="1">
    <source>
        <dbReference type="ARBA" id="ARBA00022490"/>
    </source>
</evidence>